<reference evidence="1" key="2">
    <citation type="submission" date="2021-08" db="EMBL/GenBank/DDBJ databases">
        <authorList>
            <person name="Tani A."/>
            <person name="Ola A."/>
            <person name="Ogura Y."/>
            <person name="Katsura K."/>
            <person name="Hayashi T."/>
        </authorList>
    </citation>
    <scope>NUCLEOTIDE SEQUENCE</scope>
    <source>
        <strain evidence="1">DSM 19015</strain>
    </source>
</reference>
<comment type="caution">
    <text evidence="1">The sequence shown here is derived from an EMBL/GenBank/DDBJ whole genome shotgun (WGS) entry which is preliminary data.</text>
</comment>
<reference evidence="1" key="1">
    <citation type="journal article" date="2021" name="Front. Microbiol.">
        <title>Comprehensive Comparative Genomics and Phenotyping of Methylobacterium Species.</title>
        <authorList>
            <person name="Alessa O."/>
            <person name="Ogura Y."/>
            <person name="Fujitani Y."/>
            <person name="Takami H."/>
            <person name="Hayashi T."/>
            <person name="Sahin N."/>
            <person name="Tani A."/>
        </authorList>
    </citation>
    <scope>NUCLEOTIDE SEQUENCE</scope>
    <source>
        <strain evidence="1">DSM 19015</strain>
    </source>
</reference>
<organism evidence="1 2">
    <name type="scientific">Methylobacterium iners</name>
    <dbReference type="NCBI Taxonomy" id="418707"/>
    <lineage>
        <taxon>Bacteria</taxon>
        <taxon>Pseudomonadati</taxon>
        <taxon>Pseudomonadota</taxon>
        <taxon>Alphaproteobacteria</taxon>
        <taxon>Hyphomicrobiales</taxon>
        <taxon>Methylobacteriaceae</taxon>
        <taxon>Methylobacterium</taxon>
    </lineage>
</organism>
<dbReference type="EMBL" id="BPQP01000118">
    <property type="protein sequence ID" value="GJD97842.1"/>
    <property type="molecule type" value="Genomic_DNA"/>
</dbReference>
<dbReference type="Proteomes" id="UP001055125">
    <property type="component" value="Unassembled WGS sequence"/>
</dbReference>
<accession>A0ABQ4S7U9</accession>
<dbReference type="RefSeq" id="WP_238246880.1">
    <property type="nucleotide sequence ID" value="NZ_BPQP01000118.1"/>
</dbReference>
<name>A0ABQ4S7U9_9HYPH</name>
<proteinExistence type="predicted"/>
<keyword evidence="2" id="KW-1185">Reference proteome</keyword>
<gene>
    <name evidence="1" type="ORF">OCOJLMKI_5081</name>
</gene>
<sequence length="68" mass="7337">MTAVQRAELAALTGEEITASAYLEAAGGDHDQALLIAIEDLLACERRLRETERNVSRGFVRTPVPAQA</sequence>
<evidence type="ECO:0000313" key="2">
    <source>
        <dbReference type="Proteomes" id="UP001055125"/>
    </source>
</evidence>
<protein>
    <submittedName>
        <fullName evidence="1">Uncharacterized protein</fullName>
    </submittedName>
</protein>
<evidence type="ECO:0000313" key="1">
    <source>
        <dbReference type="EMBL" id="GJD97842.1"/>
    </source>
</evidence>